<keyword evidence="4" id="KW-0808">Transferase</keyword>
<keyword evidence="6 11" id="KW-0418">Kinase</keyword>
<dbReference type="PANTHER" id="PTHR43065">
    <property type="entry name" value="SENSOR HISTIDINE KINASE"/>
    <property type="match status" value="1"/>
</dbReference>
<keyword evidence="9" id="KW-1133">Transmembrane helix</keyword>
<evidence type="ECO:0000259" key="10">
    <source>
        <dbReference type="PROSITE" id="PS50109"/>
    </source>
</evidence>
<keyword evidence="12" id="KW-1185">Reference proteome</keyword>
<evidence type="ECO:0000256" key="3">
    <source>
        <dbReference type="ARBA" id="ARBA00022553"/>
    </source>
</evidence>
<evidence type="ECO:0000313" key="11">
    <source>
        <dbReference type="EMBL" id="SLM32198.1"/>
    </source>
</evidence>
<dbReference type="STRING" id="1246637.MTBBW1_600028"/>
<feature type="transmembrane region" description="Helical" evidence="9">
    <location>
        <begin position="20"/>
        <end position="40"/>
    </location>
</feature>
<keyword evidence="5" id="KW-0547">Nucleotide-binding</keyword>
<dbReference type="OrthoDB" id="9808844at2"/>
<keyword evidence="7" id="KW-0067">ATP-binding</keyword>
<dbReference type="PANTHER" id="PTHR43065:SF10">
    <property type="entry name" value="PEROXIDE STRESS-ACTIVATED HISTIDINE KINASE MAK3"/>
    <property type="match status" value="1"/>
</dbReference>
<reference evidence="11 12" key="1">
    <citation type="submission" date="2017-03" db="EMBL/GenBank/DDBJ databases">
        <authorList>
            <person name="Afonso C.L."/>
            <person name="Miller P.J."/>
            <person name="Scott M.A."/>
            <person name="Spackman E."/>
            <person name="Goraichik I."/>
            <person name="Dimitrov K.M."/>
            <person name="Suarez D.L."/>
            <person name="Swayne D.E."/>
        </authorList>
    </citation>
    <scope>NUCLEOTIDE SEQUENCE [LARGE SCALE GENOMIC DNA]</scope>
    <source>
        <strain evidence="11">PRJEB14757</strain>
    </source>
</reference>
<evidence type="ECO:0000256" key="1">
    <source>
        <dbReference type="ARBA" id="ARBA00000085"/>
    </source>
</evidence>
<proteinExistence type="predicted"/>
<evidence type="ECO:0000256" key="2">
    <source>
        <dbReference type="ARBA" id="ARBA00012438"/>
    </source>
</evidence>
<dbReference type="EC" id="2.7.13.3" evidence="2"/>
<sequence>MTNQSIGEKKPFRFVKFFTFSSLIVMFAATIVMSAMNAHWVKSILQQKSEEYAHLLVENLNHQVFLQFIIPTVLKYGKIKLREQQQYERMERVVRTTLHSFNVEMVNIYDMKNTISYSFDKDKIGSKDENSKGYAQAIQNVSTSRLIQKGNPFEILMGFPHTTKIATFAPLRAEKPLSSISGPVLGVVEIVQDISEDYLKIFQLQLLTIITCFLVMGILFAILIFVVRQGERIIEARAEERLKLEEKLQQAEHLSAIGEMTAGVSHEIRNPLGIIKSSAELLKKKMGRLNQPTNIVDIIVEESVRLNNIITDFLDFAKPMNLVLKPCSIEAIIDKNTHYISQQLNDNNIIIKKIITDEIPEIMLDPEKIYQAFLNIMLNSCQAMQNGGTITVSVYLKKTDQHTFVTIIFEDNGSGIPEETIKKIWNPFFTTKEKGTGLGLGIVKNIIESHHGEIQISSSKNAGAKVEITLPSREMQQT</sequence>
<evidence type="ECO:0000256" key="6">
    <source>
        <dbReference type="ARBA" id="ARBA00022777"/>
    </source>
</evidence>
<dbReference type="InterPro" id="IPR003594">
    <property type="entry name" value="HATPase_dom"/>
</dbReference>
<dbReference type="SUPFAM" id="SSF55874">
    <property type="entry name" value="ATPase domain of HSP90 chaperone/DNA topoisomerase II/histidine kinase"/>
    <property type="match status" value="1"/>
</dbReference>
<dbReference type="CDD" id="cd00082">
    <property type="entry name" value="HisKA"/>
    <property type="match status" value="1"/>
</dbReference>
<keyword evidence="3" id="KW-0597">Phosphoprotein</keyword>
<dbReference type="InterPro" id="IPR036890">
    <property type="entry name" value="HATPase_C_sf"/>
</dbReference>
<dbReference type="Pfam" id="PF02518">
    <property type="entry name" value="HATPase_c"/>
    <property type="match status" value="1"/>
</dbReference>
<dbReference type="GO" id="GO:0000155">
    <property type="term" value="F:phosphorelay sensor kinase activity"/>
    <property type="evidence" value="ECO:0007669"/>
    <property type="project" value="InterPro"/>
</dbReference>
<protein>
    <recommendedName>
        <fullName evidence="2">histidine kinase</fullName>
        <ecNumber evidence="2">2.7.13.3</ecNumber>
    </recommendedName>
</protein>
<evidence type="ECO:0000256" key="5">
    <source>
        <dbReference type="ARBA" id="ARBA00022741"/>
    </source>
</evidence>
<name>A0A1W1HIJ5_9BACT</name>
<dbReference type="PRINTS" id="PR00344">
    <property type="entry name" value="BCTRLSENSOR"/>
</dbReference>
<dbReference type="InterPro" id="IPR036097">
    <property type="entry name" value="HisK_dim/P_sf"/>
</dbReference>
<dbReference type="InterPro" id="IPR005467">
    <property type="entry name" value="His_kinase_dom"/>
</dbReference>
<accession>A0A1W1HIJ5</accession>
<keyword evidence="9" id="KW-0812">Transmembrane</keyword>
<keyword evidence="8" id="KW-0902">Two-component regulatory system</keyword>
<dbReference type="SMART" id="SM00387">
    <property type="entry name" value="HATPase_c"/>
    <property type="match status" value="1"/>
</dbReference>
<keyword evidence="9" id="KW-0472">Membrane</keyword>
<dbReference type="Proteomes" id="UP000191931">
    <property type="component" value="Unassembled WGS sequence"/>
</dbReference>
<dbReference type="AlphaFoldDB" id="A0A1W1HIJ5"/>
<evidence type="ECO:0000313" key="12">
    <source>
        <dbReference type="Proteomes" id="UP000191931"/>
    </source>
</evidence>
<dbReference type="RefSeq" id="WP_080801622.1">
    <property type="nucleotide sequence ID" value="NZ_LT828542.1"/>
</dbReference>
<evidence type="ECO:0000256" key="9">
    <source>
        <dbReference type="SAM" id="Phobius"/>
    </source>
</evidence>
<dbReference type="InterPro" id="IPR003661">
    <property type="entry name" value="HisK_dim/P_dom"/>
</dbReference>
<dbReference type="Pfam" id="PF00512">
    <property type="entry name" value="HisKA"/>
    <property type="match status" value="1"/>
</dbReference>
<dbReference type="EMBL" id="FWEV01000304">
    <property type="protein sequence ID" value="SLM32198.1"/>
    <property type="molecule type" value="Genomic_DNA"/>
</dbReference>
<feature type="transmembrane region" description="Helical" evidence="9">
    <location>
        <begin position="206"/>
        <end position="227"/>
    </location>
</feature>
<dbReference type="PROSITE" id="PS50109">
    <property type="entry name" value="HIS_KIN"/>
    <property type="match status" value="1"/>
</dbReference>
<comment type="catalytic activity">
    <reaction evidence="1">
        <text>ATP + protein L-histidine = ADP + protein N-phospho-L-histidine.</text>
        <dbReference type="EC" id="2.7.13.3"/>
    </reaction>
</comment>
<dbReference type="SMART" id="SM00388">
    <property type="entry name" value="HisKA"/>
    <property type="match status" value="1"/>
</dbReference>
<evidence type="ECO:0000256" key="4">
    <source>
        <dbReference type="ARBA" id="ARBA00022679"/>
    </source>
</evidence>
<organism evidence="11 12">
    <name type="scientific">Desulfamplus magnetovallimortis</name>
    <dbReference type="NCBI Taxonomy" id="1246637"/>
    <lineage>
        <taxon>Bacteria</taxon>
        <taxon>Pseudomonadati</taxon>
        <taxon>Thermodesulfobacteriota</taxon>
        <taxon>Desulfobacteria</taxon>
        <taxon>Desulfobacterales</taxon>
        <taxon>Desulfobacteraceae</taxon>
        <taxon>Desulfamplus</taxon>
    </lineage>
</organism>
<dbReference type="GO" id="GO:0005524">
    <property type="term" value="F:ATP binding"/>
    <property type="evidence" value="ECO:0007669"/>
    <property type="project" value="UniProtKB-KW"/>
</dbReference>
<dbReference type="Gene3D" id="1.10.287.130">
    <property type="match status" value="1"/>
</dbReference>
<dbReference type="Gene3D" id="3.30.565.10">
    <property type="entry name" value="Histidine kinase-like ATPase, C-terminal domain"/>
    <property type="match status" value="1"/>
</dbReference>
<dbReference type="InterPro" id="IPR004358">
    <property type="entry name" value="Sig_transdc_His_kin-like_C"/>
</dbReference>
<evidence type="ECO:0000256" key="7">
    <source>
        <dbReference type="ARBA" id="ARBA00022840"/>
    </source>
</evidence>
<dbReference type="SUPFAM" id="SSF47384">
    <property type="entry name" value="Homodimeric domain of signal transducing histidine kinase"/>
    <property type="match status" value="1"/>
</dbReference>
<feature type="domain" description="Histidine kinase" evidence="10">
    <location>
        <begin position="263"/>
        <end position="474"/>
    </location>
</feature>
<evidence type="ECO:0000256" key="8">
    <source>
        <dbReference type="ARBA" id="ARBA00023012"/>
    </source>
</evidence>
<gene>
    <name evidence="11" type="ORF">MTBBW1_600028</name>
</gene>